<dbReference type="OrthoDB" id="9762016at2"/>
<dbReference type="EMBL" id="CZVW01000001">
    <property type="protein sequence ID" value="CUS96377.1"/>
    <property type="molecule type" value="Genomic_DNA"/>
</dbReference>
<dbReference type="GO" id="GO:0005975">
    <property type="term" value="P:carbohydrate metabolic process"/>
    <property type="evidence" value="ECO:0007669"/>
    <property type="project" value="InterPro"/>
</dbReference>
<dbReference type="SUPFAM" id="SSF48208">
    <property type="entry name" value="Six-hairpin glycosidases"/>
    <property type="match status" value="1"/>
</dbReference>
<evidence type="ECO:0000313" key="1">
    <source>
        <dbReference type="EMBL" id="CUS96377.1"/>
    </source>
</evidence>
<dbReference type="InterPro" id="IPR008928">
    <property type="entry name" value="6-hairpin_glycosidase_sf"/>
</dbReference>
<dbReference type="Gene3D" id="1.50.10.20">
    <property type="match status" value="1"/>
</dbReference>
<evidence type="ECO:0000313" key="2">
    <source>
        <dbReference type="Proteomes" id="UP000199197"/>
    </source>
</evidence>
<dbReference type="AlphaFoldDB" id="A0A0P1MLM8"/>
<proteinExistence type="predicted"/>
<dbReference type="RefSeq" id="WP_092346822.1">
    <property type="nucleotide sequence ID" value="NZ_CZVW01000001.1"/>
</dbReference>
<dbReference type="Proteomes" id="UP000199197">
    <property type="component" value="Unassembled WGS sequence"/>
</dbReference>
<name>A0A0P1MLM8_9BACT</name>
<organism evidence="1 2">
    <name type="scientific">Candidatus Chryseopegocella kryptomonas</name>
    <dbReference type="NCBI Taxonomy" id="1633643"/>
    <lineage>
        <taxon>Bacteria</taxon>
        <taxon>Pseudomonadati</taxon>
        <taxon>Candidatus Kryptoniota</taxon>
        <taxon>Candidatus Chryseopegocella</taxon>
    </lineage>
</organism>
<sequence length="691" mass="80045">MPGNFIKTDLKIQPTSESARNGKIQIFHKDKILLETDGLGDLICKDGYIDKIKVSNFARNENCISVKGESETLSCEVEILNRDVFWEFKYVVSSYARDYLSGRINVIFKVINCSNPRWLVPGILYKHNNPGKALRKFPKFSIDVDMENFISNYWAFSSRRCSMPAVFCWADEFMCSIVVDVEFSAGESGLYLFGNGSETKLGSIFPYCEEPISYAPFRGNEPVYKNFEIRRGEKIEFKFKLFICSSDLHSYDEVVRLYYYSLKNSNFPKPWFPLERGAKLSAYGLFKWHYDQKNNVIYETRGFDNVLSLNVNDADTRKHMHISWVSGIPYAFALMKYGHLFDKWDYFIAGKNVINKIVSEGVSPIGILWSQWTIEDGWTDGWNPEKNLTQARTLGEAILFLCRAYKFVSKISNQNLNSIEVEKWKNCIVQNLNFALKVQNSDGNFGSYYDSKTGEVKIWDGCAGLIWIPALIEAFEIFGDRKYKDSAIKAGEYYSQFVYDEFLYGAPEDAYMIPTSEDTYNALIAYVKLYEIDKNNFWLELAKRSADLMMTFRFSHNLKFKEGTILNLYDFRTLGGDIASPVNQHLHNYGLICLPEILKLYKYTGDGYYLDRAIDNILFSLQFIGRFDGDFNAFKGMMPEQFYYVDWLRPEGTILTLSHAWCLGMVIYAYLSCLESEFKNLIFEKIKVQEK</sequence>
<protein>
    <submittedName>
        <fullName evidence="1">Uncharacterized protein</fullName>
    </submittedName>
</protein>
<gene>
    <name evidence="1" type="ORF">JGI23_00111</name>
</gene>
<keyword evidence="2" id="KW-1185">Reference proteome</keyword>
<accession>A0A0P1MLM8</accession>
<reference evidence="2" key="1">
    <citation type="submission" date="2015-11" db="EMBL/GenBank/DDBJ databases">
        <authorList>
            <person name="Varghese N."/>
        </authorList>
    </citation>
    <scope>NUCLEOTIDE SEQUENCE [LARGE SCALE GENOMIC DNA]</scope>
    <source>
        <strain evidence="2">JGI-23</strain>
    </source>
</reference>